<reference evidence="1 2" key="1">
    <citation type="submission" date="2019-03" db="EMBL/GenBank/DDBJ databases">
        <title>Single cell metagenomics reveals metabolic interactions within the superorganism composed of flagellate Streblomastix strix and complex community of Bacteroidetes bacteria on its surface.</title>
        <authorList>
            <person name="Treitli S.C."/>
            <person name="Kolisko M."/>
            <person name="Husnik F."/>
            <person name="Keeling P."/>
            <person name="Hampl V."/>
        </authorList>
    </citation>
    <scope>NUCLEOTIDE SEQUENCE [LARGE SCALE GENOMIC DNA]</scope>
    <source>
        <strain evidence="1">ST1C</strain>
    </source>
</reference>
<gene>
    <name evidence="1" type="ORF">EZS28_037705</name>
</gene>
<dbReference type="AlphaFoldDB" id="A0A5J4U8T8"/>
<name>A0A5J4U8T8_9EUKA</name>
<protein>
    <submittedName>
        <fullName evidence="1">Uncharacterized protein</fullName>
    </submittedName>
</protein>
<feature type="non-terminal residue" evidence="1">
    <location>
        <position position="556"/>
    </location>
</feature>
<dbReference type="EMBL" id="SNRW01019023">
    <property type="protein sequence ID" value="KAA6366768.1"/>
    <property type="molecule type" value="Genomic_DNA"/>
</dbReference>
<dbReference type="Proteomes" id="UP000324800">
    <property type="component" value="Unassembled WGS sequence"/>
</dbReference>
<comment type="caution">
    <text evidence="1">The sequence shown here is derived from an EMBL/GenBank/DDBJ whole genome shotgun (WGS) entry which is preliminary data.</text>
</comment>
<sequence>MKSVILSQVNPQQVIRRYCLGQNVLPWIQETSKKKKVDPYYIDFIDVILTRCYIPQIMPHLPKFSENSQKPGKCGGGVTQKKWLCGKRSLRLPQIGENMSRRIKTVFFSFLVVLGCLIISGCVKKEDVVTPPETLATPSGIHLEANDLVWTSVSHATSYNVQIESEDSSRISVTQAKTPILISYLGKYIKIQAISSDTQYLDSEWSVSYYIRLNIAEAPVKLNSPTGLKQDPEFLTWNTVLNASGYYVQVEGISPSLTTMDTQITVPSSYIGKSVKVQAYSTSSEYLDSDWSASILLTDLSGVNHTRLATPYTLELLMAETEEEYWPTLTWKPVEHATSYSVYIIETAEYRTVTEPKLILDEEYLLLSEFQVKALNDDAEYLDSAWSIPFLINVISPFDADTLCVPIRLSSDQTTLTWNSVYNANGYNVEISDISPNLHVIDTRLTILPTYVGKTVRVQATGSGSLLNSPWSAPYLLSSSNSSKTVLGTPKGITQVGMVISWQPVSNASYYLVNFPNNFASIVVDQPKLDLTGAYNLEYLIRIQAISPSSLYLDSA</sequence>
<accession>A0A5J4U8T8</accession>
<evidence type="ECO:0000313" key="2">
    <source>
        <dbReference type="Proteomes" id="UP000324800"/>
    </source>
</evidence>
<proteinExistence type="predicted"/>
<organism evidence="1 2">
    <name type="scientific">Streblomastix strix</name>
    <dbReference type="NCBI Taxonomy" id="222440"/>
    <lineage>
        <taxon>Eukaryota</taxon>
        <taxon>Metamonada</taxon>
        <taxon>Preaxostyla</taxon>
        <taxon>Oxymonadida</taxon>
        <taxon>Streblomastigidae</taxon>
        <taxon>Streblomastix</taxon>
    </lineage>
</organism>
<evidence type="ECO:0000313" key="1">
    <source>
        <dbReference type="EMBL" id="KAA6366768.1"/>
    </source>
</evidence>